<keyword evidence="5 8" id="KW-1133">Transmembrane helix</keyword>
<evidence type="ECO:0000313" key="9">
    <source>
        <dbReference type="EMBL" id="KAK2574028.1"/>
    </source>
</evidence>
<feature type="transmembrane region" description="Helical" evidence="8">
    <location>
        <begin position="350"/>
        <end position="372"/>
    </location>
</feature>
<comment type="caution">
    <text evidence="9">The sequence shown here is derived from an EMBL/GenBank/DDBJ whole genome shotgun (WGS) entry which is preliminary data.</text>
</comment>
<feature type="transmembrane region" description="Helical" evidence="8">
    <location>
        <begin position="199"/>
        <end position="218"/>
    </location>
</feature>
<keyword evidence="4" id="KW-0813">Transport</keyword>
<gene>
    <name evidence="9" type="ORF">P5673_000147</name>
</gene>
<evidence type="ECO:0000256" key="7">
    <source>
        <dbReference type="SAM" id="MobiDB-lite"/>
    </source>
</evidence>
<protein>
    <submittedName>
        <fullName evidence="9">Solute carrier family 15 member 4</fullName>
    </submittedName>
</protein>
<dbReference type="SUPFAM" id="SSF103473">
    <property type="entry name" value="MFS general substrate transporter"/>
    <property type="match status" value="1"/>
</dbReference>
<feature type="transmembrane region" description="Helical" evidence="8">
    <location>
        <begin position="230"/>
        <end position="250"/>
    </location>
</feature>
<feature type="transmembrane region" description="Helical" evidence="8">
    <location>
        <begin position="94"/>
        <end position="114"/>
    </location>
</feature>
<evidence type="ECO:0000256" key="5">
    <source>
        <dbReference type="ARBA" id="ARBA00022989"/>
    </source>
</evidence>
<keyword evidence="10" id="KW-1185">Reference proteome</keyword>
<feature type="transmembrane region" description="Helical" evidence="8">
    <location>
        <begin position="153"/>
        <end position="173"/>
    </location>
</feature>
<dbReference type="GO" id="GO:0022857">
    <property type="term" value="F:transmembrane transporter activity"/>
    <property type="evidence" value="ECO:0007669"/>
    <property type="project" value="InterPro"/>
</dbReference>
<keyword evidence="4" id="KW-0571">Peptide transport</keyword>
<dbReference type="EMBL" id="JARQWQ010000001">
    <property type="protein sequence ID" value="KAK2574028.1"/>
    <property type="molecule type" value="Genomic_DNA"/>
</dbReference>
<evidence type="ECO:0000256" key="2">
    <source>
        <dbReference type="ARBA" id="ARBA00005982"/>
    </source>
</evidence>
<evidence type="ECO:0000256" key="3">
    <source>
        <dbReference type="ARBA" id="ARBA00022692"/>
    </source>
</evidence>
<feature type="region of interest" description="Disordered" evidence="7">
    <location>
        <begin position="1"/>
        <end position="20"/>
    </location>
</feature>
<reference evidence="9" key="1">
    <citation type="journal article" date="2023" name="G3 (Bethesda)">
        <title>Whole genome assembly and annotation of the endangered Caribbean coral Acropora cervicornis.</title>
        <authorList>
            <person name="Selwyn J.D."/>
            <person name="Vollmer S.V."/>
        </authorList>
    </citation>
    <scope>NUCLEOTIDE SEQUENCE</scope>
    <source>
        <strain evidence="9">K2</strain>
    </source>
</reference>
<organism evidence="9 10">
    <name type="scientific">Acropora cervicornis</name>
    <name type="common">Staghorn coral</name>
    <dbReference type="NCBI Taxonomy" id="6130"/>
    <lineage>
        <taxon>Eukaryota</taxon>
        <taxon>Metazoa</taxon>
        <taxon>Cnidaria</taxon>
        <taxon>Anthozoa</taxon>
        <taxon>Hexacorallia</taxon>
        <taxon>Scleractinia</taxon>
        <taxon>Astrocoeniina</taxon>
        <taxon>Acroporidae</taxon>
        <taxon>Acropora</taxon>
    </lineage>
</organism>
<name>A0AAD9R708_ACRCE</name>
<dbReference type="InterPro" id="IPR036259">
    <property type="entry name" value="MFS_trans_sf"/>
</dbReference>
<dbReference type="AlphaFoldDB" id="A0AAD9R708"/>
<comment type="subcellular location">
    <subcellularLocation>
        <location evidence="1">Membrane</location>
        <topology evidence="1">Multi-pass membrane protein</topology>
    </subcellularLocation>
</comment>
<sequence>MSLRTFPPSQMVSTSSVSDERTPLMRSASAMNSQSSGQCQQSPVQMHLPSQSFRCRMICILLIVILERITFYGLIANLLPFLINRIGLDQSASIAVVFIFTGFAWLMSTIGGIIADSYSGRYNAVYGSLLIYIVGVGMILAAAIFSEFTFRDIFYQPLAFVALIIISVGEGAYKANVTAFGGDQLQAGDDTEYRRFFNWYYWSINIAVFIAFTAIGYIEQDMSCGFSKGFGILFGCIILACITLCVQRSVYVCHPPTGHIVRKVYNIIKEARHRKREQSSWDRTGQYFPGYEEQMPMKSWLDYAMMKYGGSYLDTDVEEGYAYFCNPCSILDHLFSGLHMILPGDPNPTFVVVPAWLSLVDVCFVLMLIPIMDKIVYPWLDKKGWRLSVFKRISIGFLFATGSMIVAGIVEIERGESDNCVNHTISNQNYTACLSIYYQIPQYGLIGISEVFASVAALEFAYKEAPKTMQSFVMGLFYFVQSAVSR</sequence>
<evidence type="ECO:0000256" key="4">
    <source>
        <dbReference type="ARBA" id="ARBA00022856"/>
    </source>
</evidence>
<proteinExistence type="inferred from homology"/>
<dbReference type="PANTHER" id="PTHR11654">
    <property type="entry name" value="OLIGOPEPTIDE TRANSPORTER-RELATED"/>
    <property type="match status" value="1"/>
</dbReference>
<feature type="transmembrane region" description="Helical" evidence="8">
    <location>
        <begin position="126"/>
        <end position="146"/>
    </location>
</feature>
<dbReference type="InterPro" id="IPR000109">
    <property type="entry name" value="POT_fam"/>
</dbReference>
<evidence type="ECO:0000256" key="8">
    <source>
        <dbReference type="SAM" id="Phobius"/>
    </source>
</evidence>
<dbReference type="GO" id="GO:0015833">
    <property type="term" value="P:peptide transport"/>
    <property type="evidence" value="ECO:0007669"/>
    <property type="project" value="UniProtKB-KW"/>
</dbReference>
<evidence type="ECO:0000256" key="1">
    <source>
        <dbReference type="ARBA" id="ARBA00004141"/>
    </source>
</evidence>
<comment type="similarity">
    <text evidence="2">Belongs to the major facilitator superfamily. Proton-dependent oligopeptide transporter (POT/PTR) (TC 2.A.17) family.</text>
</comment>
<evidence type="ECO:0000256" key="6">
    <source>
        <dbReference type="ARBA" id="ARBA00023136"/>
    </source>
</evidence>
<reference evidence="9" key="2">
    <citation type="journal article" date="2023" name="Science">
        <title>Genomic signatures of disease resistance in endangered staghorn corals.</title>
        <authorList>
            <person name="Vollmer S.V."/>
            <person name="Selwyn J.D."/>
            <person name="Despard B.A."/>
            <person name="Roesel C.L."/>
        </authorList>
    </citation>
    <scope>NUCLEOTIDE SEQUENCE</scope>
    <source>
        <strain evidence="9">K2</strain>
    </source>
</reference>
<dbReference type="Gene3D" id="1.20.1250.20">
    <property type="entry name" value="MFS general substrate transporter like domains"/>
    <property type="match status" value="1"/>
</dbReference>
<keyword evidence="3 8" id="KW-0812">Transmembrane</keyword>
<dbReference type="Pfam" id="PF00854">
    <property type="entry name" value="PTR2"/>
    <property type="match status" value="2"/>
</dbReference>
<keyword evidence="4" id="KW-0653">Protein transport</keyword>
<feature type="compositionally biased region" description="Polar residues" evidence="7">
    <location>
        <begin position="7"/>
        <end position="17"/>
    </location>
</feature>
<keyword evidence="6 8" id="KW-0472">Membrane</keyword>
<dbReference type="GO" id="GO:0016020">
    <property type="term" value="C:membrane"/>
    <property type="evidence" value="ECO:0007669"/>
    <property type="project" value="UniProtKB-SubCell"/>
</dbReference>
<accession>A0AAD9R708</accession>
<dbReference type="Proteomes" id="UP001249851">
    <property type="component" value="Unassembled WGS sequence"/>
</dbReference>
<evidence type="ECO:0000313" key="10">
    <source>
        <dbReference type="Proteomes" id="UP001249851"/>
    </source>
</evidence>
<feature type="transmembrane region" description="Helical" evidence="8">
    <location>
        <begin position="60"/>
        <end position="82"/>
    </location>
</feature>
<feature type="transmembrane region" description="Helical" evidence="8">
    <location>
        <begin position="393"/>
        <end position="410"/>
    </location>
</feature>